<evidence type="ECO:0000256" key="1">
    <source>
        <dbReference type="ARBA" id="ARBA00012513"/>
    </source>
</evidence>
<evidence type="ECO:0000256" key="5">
    <source>
        <dbReference type="ARBA" id="ARBA00022777"/>
    </source>
</evidence>
<evidence type="ECO:0000256" key="8">
    <source>
        <dbReference type="ARBA" id="ARBA00048679"/>
    </source>
</evidence>
<dbReference type="Gene3D" id="1.10.510.10">
    <property type="entry name" value="Transferase(Phosphotransferase) domain 1"/>
    <property type="match status" value="1"/>
</dbReference>
<feature type="binding site" evidence="9">
    <location>
        <position position="68"/>
    </location>
    <ligand>
        <name>ATP</name>
        <dbReference type="ChEBI" id="CHEBI:30616"/>
    </ligand>
</feature>
<proteinExistence type="predicted"/>
<dbReference type="InterPro" id="IPR011009">
    <property type="entry name" value="Kinase-like_dom_sf"/>
</dbReference>
<comment type="catalytic activity">
    <reaction evidence="7">
        <text>L-threonyl-[protein] + ATP = O-phospho-L-threonyl-[protein] + ADP + H(+)</text>
        <dbReference type="Rhea" id="RHEA:46608"/>
        <dbReference type="Rhea" id="RHEA-COMP:11060"/>
        <dbReference type="Rhea" id="RHEA-COMP:11605"/>
        <dbReference type="ChEBI" id="CHEBI:15378"/>
        <dbReference type="ChEBI" id="CHEBI:30013"/>
        <dbReference type="ChEBI" id="CHEBI:30616"/>
        <dbReference type="ChEBI" id="CHEBI:61977"/>
        <dbReference type="ChEBI" id="CHEBI:456216"/>
        <dbReference type="EC" id="2.7.11.1"/>
    </reaction>
</comment>
<dbReference type="PROSITE" id="PS00107">
    <property type="entry name" value="PROTEIN_KINASE_ATP"/>
    <property type="match status" value="1"/>
</dbReference>
<dbReference type="AlphaFoldDB" id="A0A8H7UV63"/>
<reference evidence="11" key="1">
    <citation type="submission" date="2020-12" db="EMBL/GenBank/DDBJ databases">
        <title>Metabolic potential, ecology and presence of endohyphal bacteria is reflected in genomic diversity of Mucoromycotina.</title>
        <authorList>
            <person name="Muszewska A."/>
            <person name="Okrasinska A."/>
            <person name="Steczkiewicz K."/>
            <person name="Drgas O."/>
            <person name="Orlowska M."/>
            <person name="Perlinska-Lenart U."/>
            <person name="Aleksandrzak-Piekarczyk T."/>
            <person name="Szatraj K."/>
            <person name="Zielenkiewicz U."/>
            <person name="Pilsyk S."/>
            <person name="Malc E."/>
            <person name="Mieczkowski P."/>
            <person name="Kruszewska J.S."/>
            <person name="Biernat P."/>
            <person name="Pawlowska J."/>
        </authorList>
    </citation>
    <scope>NUCLEOTIDE SEQUENCE</scope>
    <source>
        <strain evidence="11">WA0000017839</strain>
    </source>
</reference>
<evidence type="ECO:0000256" key="2">
    <source>
        <dbReference type="ARBA" id="ARBA00022527"/>
    </source>
</evidence>
<keyword evidence="12" id="KW-1185">Reference proteome</keyword>
<dbReference type="GO" id="GO:0005773">
    <property type="term" value="C:vacuole"/>
    <property type="evidence" value="ECO:0007669"/>
    <property type="project" value="GOC"/>
</dbReference>
<keyword evidence="4 9" id="KW-0547">Nucleotide-binding</keyword>
<keyword evidence="3" id="KW-0808">Transferase</keyword>
<protein>
    <recommendedName>
        <fullName evidence="1">non-specific serine/threonine protein kinase</fullName>
        <ecNumber evidence="1">2.7.11.1</ecNumber>
    </recommendedName>
</protein>
<accession>A0A8H7UV63</accession>
<dbReference type="OrthoDB" id="248923at2759"/>
<dbReference type="SUPFAM" id="SSF56112">
    <property type="entry name" value="Protein kinase-like (PK-like)"/>
    <property type="match status" value="1"/>
</dbReference>
<dbReference type="GO" id="GO:0006624">
    <property type="term" value="P:vacuolar protein processing"/>
    <property type="evidence" value="ECO:0007669"/>
    <property type="project" value="TreeGrafter"/>
</dbReference>
<feature type="domain" description="Protein kinase" evidence="10">
    <location>
        <begin position="40"/>
        <end position="326"/>
    </location>
</feature>
<dbReference type="PANTHER" id="PTHR45998">
    <property type="entry name" value="SERINE/THREONINE-PROTEIN KINASE 16"/>
    <property type="match status" value="1"/>
</dbReference>
<dbReference type="Proteomes" id="UP000603453">
    <property type="component" value="Unassembled WGS sequence"/>
</dbReference>
<dbReference type="GO" id="GO:0032889">
    <property type="term" value="P:regulation of vacuole fusion, non-autophagic"/>
    <property type="evidence" value="ECO:0007669"/>
    <property type="project" value="TreeGrafter"/>
</dbReference>
<evidence type="ECO:0000313" key="11">
    <source>
        <dbReference type="EMBL" id="KAG2199806.1"/>
    </source>
</evidence>
<dbReference type="PANTHER" id="PTHR45998:SF2">
    <property type="entry name" value="SERINE_THREONINE-PROTEIN KINASE 16"/>
    <property type="match status" value="1"/>
</dbReference>
<sequence length="328" mass="37247">MSFFNNFVGSINSVVDSVVDTYSTAKTFPNTIIKVNGSYYTITKLLGEGGFSFVYLAEDEKKQLYAIKTIRCKMGKEVAENAIKEAIMTDRFQHQNIIKIVDMCMIKEEDGSKTIYIIMPFYKRGNIQDLIERNNQQGKSLPEKLILTLFRDICISIQVLAEYRNRAGEHIPWAHRDIKPANVLLSDDGKLPILMDFGSARPARVEITDRKIAMKQQDDAAENCSMPYRAPELFEVKPDTVLDEKVDVWSLGCTLFAMAYGESPFEMTINQQGGTMALAVLNRQFRFPAGKIYSKTFQDFISWMLKTDPKARPNIQAVIKAVNRMLSS</sequence>
<dbReference type="EC" id="2.7.11.1" evidence="1"/>
<dbReference type="PROSITE" id="PS50011">
    <property type="entry name" value="PROTEIN_KINASE_DOM"/>
    <property type="match status" value="1"/>
</dbReference>
<keyword evidence="5" id="KW-0418">Kinase</keyword>
<organism evidence="11 12">
    <name type="scientific">Mucor saturninus</name>
    <dbReference type="NCBI Taxonomy" id="64648"/>
    <lineage>
        <taxon>Eukaryota</taxon>
        <taxon>Fungi</taxon>
        <taxon>Fungi incertae sedis</taxon>
        <taxon>Mucoromycota</taxon>
        <taxon>Mucoromycotina</taxon>
        <taxon>Mucoromycetes</taxon>
        <taxon>Mucorales</taxon>
        <taxon>Mucorineae</taxon>
        <taxon>Mucoraceae</taxon>
        <taxon>Mucor</taxon>
    </lineage>
</organism>
<dbReference type="InterPro" id="IPR052239">
    <property type="entry name" value="Ser/Thr-specific_kinases"/>
</dbReference>
<dbReference type="GO" id="GO:0005794">
    <property type="term" value="C:Golgi apparatus"/>
    <property type="evidence" value="ECO:0007669"/>
    <property type="project" value="TreeGrafter"/>
</dbReference>
<comment type="catalytic activity">
    <reaction evidence="8">
        <text>L-seryl-[protein] + ATP = O-phospho-L-seryl-[protein] + ADP + H(+)</text>
        <dbReference type="Rhea" id="RHEA:17989"/>
        <dbReference type="Rhea" id="RHEA-COMP:9863"/>
        <dbReference type="Rhea" id="RHEA-COMP:11604"/>
        <dbReference type="ChEBI" id="CHEBI:15378"/>
        <dbReference type="ChEBI" id="CHEBI:29999"/>
        <dbReference type="ChEBI" id="CHEBI:30616"/>
        <dbReference type="ChEBI" id="CHEBI:83421"/>
        <dbReference type="ChEBI" id="CHEBI:456216"/>
        <dbReference type="EC" id="2.7.11.1"/>
    </reaction>
</comment>
<evidence type="ECO:0000313" key="12">
    <source>
        <dbReference type="Proteomes" id="UP000603453"/>
    </source>
</evidence>
<dbReference type="InterPro" id="IPR000719">
    <property type="entry name" value="Prot_kinase_dom"/>
</dbReference>
<evidence type="ECO:0000256" key="9">
    <source>
        <dbReference type="PROSITE-ProRule" id="PRU10141"/>
    </source>
</evidence>
<keyword evidence="6 9" id="KW-0067">ATP-binding</keyword>
<dbReference type="GO" id="GO:0004674">
    <property type="term" value="F:protein serine/threonine kinase activity"/>
    <property type="evidence" value="ECO:0007669"/>
    <property type="project" value="UniProtKB-KW"/>
</dbReference>
<evidence type="ECO:0000256" key="6">
    <source>
        <dbReference type="ARBA" id="ARBA00022840"/>
    </source>
</evidence>
<evidence type="ECO:0000256" key="3">
    <source>
        <dbReference type="ARBA" id="ARBA00022679"/>
    </source>
</evidence>
<keyword evidence="2" id="KW-0723">Serine/threonine-protein kinase</keyword>
<gene>
    <name evidence="11" type="ORF">INT47_009419</name>
</gene>
<dbReference type="SMART" id="SM00220">
    <property type="entry name" value="S_TKc"/>
    <property type="match status" value="1"/>
</dbReference>
<dbReference type="EMBL" id="JAEPRD010000091">
    <property type="protein sequence ID" value="KAG2199806.1"/>
    <property type="molecule type" value="Genomic_DNA"/>
</dbReference>
<dbReference type="InterPro" id="IPR017441">
    <property type="entry name" value="Protein_kinase_ATP_BS"/>
</dbReference>
<evidence type="ECO:0000256" key="4">
    <source>
        <dbReference type="ARBA" id="ARBA00022741"/>
    </source>
</evidence>
<dbReference type="GO" id="GO:0005524">
    <property type="term" value="F:ATP binding"/>
    <property type="evidence" value="ECO:0007669"/>
    <property type="project" value="UniProtKB-UniRule"/>
</dbReference>
<comment type="caution">
    <text evidence="11">The sequence shown here is derived from an EMBL/GenBank/DDBJ whole genome shotgun (WGS) entry which is preliminary data.</text>
</comment>
<name>A0A8H7UV63_9FUNG</name>
<evidence type="ECO:0000259" key="10">
    <source>
        <dbReference type="PROSITE" id="PS50011"/>
    </source>
</evidence>
<dbReference type="Pfam" id="PF00069">
    <property type="entry name" value="Pkinase"/>
    <property type="match status" value="1"/>
</dbReference>
<evidence type="ECO:0000256" key="7">
    <source>
        <dbReference type="ARBA" id="ARBA00047899"/>
    </source>
</evidence>